<dbReference type="GO" id="GO:0003688">
    <property type="term" value="F:DNA replication origin binding"/>
    <property type="evidence" value="ECO:0007669"/>
    <property type="project" value="UniProtKB-ARBA"/>
</dbReference>
<dbReference type="Gene3D" id="3.40.50.300">
    <property type="entry name" value="P-loop containing nucleotide triphosphate hydrolases"/>
    <property type="match status" value="1"/>
</dbReference>
<evidence type="ECO:0000259" key="14">
    <source>
        <dbReference type="PROSITE" id="PS50051"/>
    </source>
</evidence>
<gene>
    <name evidence="12" type="primary">MCM7</name>
    <name evidence="15" type="ORF">LAMI_0E06964G</name>
</gene>
<evidence type="ECO:0000313" key="16">
    <source>
        <dbReference type="Proteomes" id="UP000191024"/>
    </source>
</evidence>
<dbReference type="Pfam" id="PF14551">
    <property type="entry name" value="MCM_N"/>
    <property type="match status" value="1"/>
</dbReference>
<dbReference type="PRINTS" id="PR01663">
    <property type="entry name" value="MCMPROTEIN7"/>
</dbReference>
<dbReference type="InterPro" id="IPR018525">
    <property type="entry name" value="MCM_CS"/>
</dbReference>
<dbReference type="InterPro" id="IPR031327">
    <property type="entry name" value="MCM"/>
</dbReference>
<comment type="function">
    <text evidence="12">Acts as component of the MCM2-7 complex (MCM complex) which is the replicative helicase essential for 'once per cell cycle' DNA replication initiation and elongation in eukaryotic cells. The active ATPase sites in the MCM2-7 ring are formed through the interaction surfaces of two neighboring subunits such that a critical structure of a conserved arginine finger motif is provided in trans relative to the ATP-binding site of the Walker A box of the adjacent subunit. The six ATPase active sites, however, are likely to contribute differentially to the complex helicase activity.</text>
</comment>
<dbReference type="STRING" id="1230905.A0A1G4JMS1"/>
<comment type="similarity">
    <text evidence="11">Belongs to the MCM family.</text>
</comment>
<dbReference type="PANTHER" id="PTHR11630">
    <property type="entry name" value="DNA REPLICATION LICENSING FACTOR MCM FAMILY MEMBER"/>
    <property type="match status" value="1"/>
</dbReference>
<name>A0A1G4JMS1_9SACH</name>
<dbReference type="PRINTS" id="PR01657">
    <property type="entry name" value="MCMFAMILY"/>
</dbReference>
<dbReference type="Pfam" id="PF17207">
    <property type="entry name" value="MCM_OB"/>
    <property type="match status" value="1"/>
</dbReference>
<dbReference type="InterPro" id="IPR041562">
    <property type="entry name" value="MCM_lid"/>
</dbReference>
<evidence type="ECO:0000256" key="5">
    <source>
        <dbReference type="ARBA" id="ARBA00022806"/>
    </source>
</evidence>
<dbReference type="Proteomes" id="UP000191024">
    <property type="component" value="Chromosome E"/>
</dbReference>
<evidence type="ECO:0000256" key="11">
    <source>
        <dbReference type="RuleBase" id="RU004070"/>
    </source>
</evidence>
<proteinExistence type="inferred from homology"/>
<dbReference type="InterPro" id="IPR003593">
    <property type="entry name" value="AAA+_ATPase"/>
</dbReference>
<keyword evidence="9 12" id="KW-0131">Cell cycle</keyword>
<keyword evidence="4 12" id="KW-0378">Hydrolase</keyword>
<dbReference type="GO" id="GO:0071162">
    <property type="term" value="C:CMG complex"/>
    <property type="evidence" value="ECO:0007669"/>
    <property type="project" value="UniProtKB-ARBA"/>
</dbReference>
<keyword evidence="2 12" id="KW-0235">DNA replication</keyword>
<dbReference type="SMART" id="SM00350">
    <property type="entry name" value="MCM"/>
    <property type="match status" value="1"/>
</dbReference>
<evidence type="ECO:0000313" key="15">
    <source>
        <dbReference type="EMBL" id="SCU91716.1"/>
    </source>
</evidence>
<dbReference type="InterPro" id="IPR001208">
    <property type="entry name" value="MCM_dom"/>
</dbReference>
<keyword evidence="6 11" id="KW-0067">ATP-binding</keyword>
<dbReference type="PROSITE" id="PS00847">
    <property type="entry name" value="MCM_1"/>
    <property type="match status" value="1"/>
</dbReference>
<evidence type="ECO:0000256" key="8">
    <source>
        <dbReference type="ARBA" id="ARBA00023242"/>
    </source>
</evidence>
<dbReference type="EMBL" id="LT598465">
    <property type="protein sequence ID" value="SCU91716.1"/>
    <property type="molecule type" value="Genomic_DNA"/>
</dbReference>
<protein>
    <recommendedName>
        <fullName evidence="12">DNA replication licensing factor MCM7</fullName>
        <ecNumber evidence="12">3.6.4.12</ecNumber>
    </recommendedName>
</protein>
<dbReference type="OrthoDB" id="3207464at2759"/>
<reference evidence="15 16" key="1">
    <citation type="submission" date="2016-03" db="EMBL/GenBank/DDBJ databases">
        <authorList>
            <person name="Devillers H."/>
        </authorList>
    </citation>
    <scope>NUCLEOTIDE SEQUENCE [LARGE SCALE GENOMIC DNA]</scope>
    <source>
        <strain evidence="15">CBS 11717</strain>
    </source>
</reference>
<dbReference type="Pfam" id="PF24901">
    <property type="entry name" value="WHD_MCM7"/>
    <property type="match status" value="1"/>
</dbReference>
<evidence type="ECO:0000256" key="1">
    <source>
        <dbReference type="ARBA" id="ARBA00004123"/>
    </source>
</evidence>
<keyword evidence="3 11" id="KW-0547">Nucleotide-binding</keyword>
<dbReference type="Gene3D" id="2.40.50.140">
    <property type="entry name" value="Nucleic acid-binding proteins"/>
    <property type="match status" value="1"/>
</dbReference>
<dbReference type="EC" id="3.6.4.12" evidence="12"/>
<evidence type="ECO:0000256" key="10">
    <source>
        <dbReference type="ARBA" id="ARBA00048432"/>
    </source>
</evidence>
<keyword evidence="5 12" id="KW-0347">Helicase</keyword>
<dbReference type="GO" id="GO:0043596">
    <property type="term" value="C:nuclear replication fork"/>
    <property type="evidence" value="ECO:0007669"/>
    <property type="project" value="UniProtKB-ARBA"/>
</dbReference>
<organism evidence="15 16">
    <name type="scientific">Lachancea mirantina</name>
    <dbReference type="NCBI Taxonomy" id="1230905"/>
    <lineage>
        <taxon>Eukaryota</taxon>
        <taxon>Fungi</taxon>
        <taxon>Dikarya</taxon>
        <taxon>Ascomycota</taxon>
        <taxon>Saccharomycotina</taxon>
        <taxon>Saccharomycetes</taxon>
        <taxon>Saccharomycetales</taxon>
        <taxon>Saccharomycetaceae</taxon>
        <taxon>Lachancea</taxon>
    </lineage>
</organism>
<evidence type="ECO:0000256" key="12">
    <source>
        <dbReference type="RuleBase" id="RU365012"/>
    </source>
</evidence>
<feature type="domain" description="MCM C-terminal AAA(+) ATPase" evidence="14">
    <location>
        <begin position="385"/>
        <end position="591"/>
    </location>
</feature>
<dbReference type="GO" id="GO:0006279">
    <property type="term" value="P:premeiotic DNA replication"/>
    <property type="evidence" value="ECO:0007669"/>
    <property type="project" value="UniProtKB-ARBA"/>
</dbReference>
<dbReference type="FunFam" id="3.40.50.300:FF:000288">
    <property type="entry name" value="DNA replication licensing factor MCM7"/>
    <property type="match status" value="1"/>
</dbReference>
<dbReference type="GO" id="GO:0005656">
    <property type="term" value="C:nuclear pre-replicative complex"/>
    <property type="evidence" value="ECO:0007669"/>
    <property type="project" value="UniProtKB-ARBA"/>
</dbReference>
<keyword evidence="7 11" id="KW-0238">DNA-binding</keyword>
<evidence type="ECO:0000256" key="6">
    <source>
        <dbReference type="ARBA" id="ARBA00022840"/>
    </source>
</evidence>
<dbReference type="CDD" id="cd17758">
    <property type="entry name" value="MCM7"/>
    <property type="match status" value="1"/>
</dbReference>
<dbReference type="Gene3D" id="3.30.1640.10">
    <property type="entry name" value="mini-chromosome maintenance (MCM) complex, chain A, domain 1"/>
    <property type="match status" value="1"/>
</dbReference>
<comment type="subcellular location">
    <subcellularLocation>
        <location evidence="1 12">Nucleus</location>
    </subcellularLocation>
</comment>
<dbReference type="GO" id="GO:0006270">
    <property type="term" value="P:DNA replication initiation"/>
    <property type="evidence" value="ECO:0007669"/>
    <property type="project" value="InterPro"/>
</dbReference>
<accession>A0A1G4JMS1</accession>
<dbReference type="FunFam" id="2.20.28.10:FF:000004">
    <property type="entry name" value="DNA replication licensing factor MCM7"/>
    <property type="match status" value="1"/>
</dbReference>
<dbReference type="GO" id="GO:0097373">
    <property type="term" value="C:MCM core complex"/>
    <property type="evidence" value="ECO:0007669"/>
    <property type="project" value="UniProtKB-ARBA"/>
</dbReference>
<dbReference type="InterPro" id="IPR012340">
    <property type="entry name" value="NA-bd_OB-fold"/>
</dbReference>
<dbReference type="GO" id="GO:0005524">
    <property type="term" value="F:ATP binding"/>
    <property type="evidence" value="ECO:0007669"/>
    <property type="project" value="UniProtKB-KW"/>
</dbReference>
<keyword evidence="8 12" id="KW-0539">Nucleus</keyword>
<evidence type="ECO:0000256" key="9">
    <source>
        <dbReference type="ARBA" id="ARBA00023306"/>
    </source>
</evidence>
<dbReference type="PROSITE" id="PS50051">
    <property type="entry name" value="MCM_2"/>
    <property type="match status" value="1"/>
</dbReference>
<feature type="region of interest" description="Disordered" evidence="13">
    <location>
        <begin position="791"/>
        <end position="821"/>
    </location>
</feature>
<dbReference type="GO" id="GO:0003697">
    <property type="term" value="F:single-stranded DNA binding"/>
    <property type="evidence" value="ECO:0007669"/>
    <property type="project" value="TreeGrafter"/>
</dbReference>
<dbReference type="GO" id="GO:0006267">
    <property type="term" value="P:pre-replicative complex assembly involved in nuclear cell cycle DNA replication"/>
    <property type="evidence" value="ECO:0007669"/>
    <property type="project" value="UniProtKB-ARBA"/>
</dbReference>
<dbReference type="SMART" id="SM00382">
    <property type="entry name" value="AAA"/>
    <property type="match status" value="1"/>
</dbReference>
<evidence type="ECO:0000256" key="3">
    <source>
        <dbReference type="ARBA" id="ARBA00022741"/>
    </source>
</evidence>
<dbReference type="InterPro" id="IPR008050">
    <property type="entry name" value="MCM7"/>
</dbReference>
<evidence type="ECO:0000256" key="4">
    <source>
        <dbReference type="ARBA" id="ARBA00022801"/>
    </source>
</evidence>
<comment type="catalytic activity">
    <reaction evidence="10">
        <text>ATP + H2O = ADP + phosphate + H(+)</text>
        <dbReference type="Rhea" id="RHEA:13065"/>
        <dbReference type="ChEBI" id="CHEBI:15377"/>
        <dbReference type="ChEBI" id="CHEBI:15378"/>
        <dbReference type="ChEBI" id="CHEBI:30616"/>
        <dbReference type="ChEBI" id="CHEBI:43474"/>
        <dbReference type="ChEBI" id="CHEBI:456216"/>
        <dbReference type="EC" id="3.6.4.12"/>
    </reaction>
    <physiologicalReaction direction="left-to-right" evidence="10">
        <dbReference type="Rhea" id="RHEA:13066"/>
    </physiologicalReaction>
</comment>
<feature type="compositionally biased region" description="Basic and acidic residues" evidence="13">
    <location>
        <begin position="812"/>
        <end position="821"/>
    </location>
</feature>
<dbReference type="GO" id="GO:0016887">
    <property type="term" value="F:ATP hydrolysis activity"/>
    <property type="evidence" value="ECO:0007669"/>
    <property type="project" value="RHEA"/>
</dbReference>
<dbReference type="GO" id="GO:0000727">
    <property type="term" value="P:double-strand break repair via break-induced replication"/>
    <property type="evidence" value="ECO:0007669"/>
    <property type="project" value="TreeGrafter"/>
</dbReference>
<sequence length="821" mass="91389">MSAALPSIQIPIDYTQVQTAIEDFLLHFKTATAADLDLGTGPKYMELLQQVANRELVTLHIDLDDLNRYQMDNAFAGLESGSASATALVPTILQNCHRFIELFSRAVDTLLPPPTRELDYKDDVLDVILYQRKLRNERLMSRRRTELAAEAGVPRDDEIMREIAEQETDLFPAKLVRRYNLYFKAPTAATSLGKKTLRPLAVREIKGDNVGHLITVRGIVTRVSDVKPAVTINAYTCDQCGYEVFQEINSRTFTPLSECPSEQCSQNQARGQLFMSTRASKFNAFQECKLQELSDQVPIGHIPRSLTIHINGTLVRSLTPGDVVDVTGIYMPAPYTGFKALKAGLLTETYLEAQDVFQHKKKFTSFEITPDAEARVMQIVSEGDVYNRLAKSIAPEIYGNLDVKKALLLLLVGGVDKQIGDGMKIRGDINVCLMGDPGVAKSQLLKSICKISPRGVYTTGKGSSGVGLTAAVMKDPVTDEMVLEGGALVLSDNGICCIDEFDKMDESDRTAIHEVMEQQTISISKAGINTTLNARTSILAAANPVYGRYNPRLSPLENINLPAALLSRFDILFLLLDMPDRETDEKLAEHVAYVHMYNRQPELGFSPLDPSRMREFIAFAKTKRPTIDPDVNDYIVQSYIRMRQDSKKAMDTRFSFGQATPRTLLAIIRLSQGLAKLRFSDVVEIDDIEEALRLIQVSKESLYQNNQKSYEDENPTTKIFTIIKNMARTGSGLHQSLPYDSVVKVVRSRGFTLLQLNSCIEEYAYLGIWNLVNEGSTLHFLNQVADQDADMSDIGTSTPRLSAAVSSPVAPLREDTEMHDD</sequence>
<dbReference type="GO" id="GO:0006271">
    <property type="term" value="P:DNA strand elongation involved in DNA replication"/>
    <property type="evidence" value="ECO:0007669"/>
    <property type="project" value="TreeGrafter"/>
</dbReference>
<dbReference type="Pfam" id="PF00493">
    <property type="entry name" value="MCM"/>
    <property type="match status" value="1"/>
</dbReference>
<dbReference type="SUPFAM" id="SSF50249">
    <property type="entry name" value="Nucleic acid-binding proteins"/>
    <property type="match status" value="1"/>
</dbReference>
<dbReference type="InterPro" id="IPR033762">
    <property type="entry name" value="MCM_OB"/>
</dbReference>
<evidence type="ECO:0000256" key="13">
    <source>
        <dbReference type="SAM" id="MobiDB-lite"/>
    </source>
</evidence>
<dbReference type="Pfam" id="PF17855">
    <property type="entry name" value="MCM_lid"/>
    <property type="match status" value="1"/>
</dbReference>
<dbReference type="AlphaFoldDB" id="A0A1G4JMS1"/>
<dbReference type="SUPFAM" id="SSF52540">
    <property type="entry name" value="P-loop containing nucleoside triphosphate hydrolases"/>
    <property type="match status" value="1"/>
</dbReference>
<evidence type="ECO:0000256" key="2">
    <source>
        <dbReference type="ARBA" id="ARBA00022705"/>
    </source>
</evidence>
<dbReference type="Gene3D" id="2.20.28.10">
    <property type="match status" value="1"/>
</dbReference>
<evidence type="ECO:0000256" key="7">
    <source>
        <dbReference type="ARBA" id="ARBA00023125"/>
    </source>
</evidence>
<dbReference type="GO" id="GO:0042555">
    <property type="term" value="C:MCM complex"/>
    <property type="evidence" value="ECO:0007669"/>
    <property type="project" value="InterPro"/>
</dbReference>
<keyword evidence="16" id="KW-1185">Reference proteome</keyword>
<dbReference type="InterPro" id="IPR027925">
    <property type="entry name" value="MCM_N"/>
</dbReference>
<dbReference type="PANTHER" id="PTHR11630:SF26">
    <property type="entry name" value="DNA REPLICATION LICENSING FACTOR MCM7"/>
    <property type="match status" value="1"/>
</dbReference>
<dbReference type="GO" id="GO:0017116">
    <property type="term" value="F:single-stranded DNA helicase activity"/>
    <property type="evidence" value="ECO:0007669"/>
    <property type="project" value="TreeGrafter"/>
</dbReference>
<dbReference type="InterPro" id="IPR027417">
    <property type="entry name" value="P-loop_NTPase"/>
</dbReference>